<dbReference type="Gene3D" id="3.30.360.10">
    <property type="entry name" value="Dihydrodipicolinate Reductase, domain 2"/>
    <property type="match status" value="1"/>
</dbReference>
<organism evidence="2 3">
    <name type="scientific">Oscillatoria acuminata PCC 6304</name>
    <dbReference type="NCBI Taxonomy" id="56110"/>
    <lineage>
        <taxon>Bacteria</taxon>
        <taxon>Bacillati</taxon>
        <taxon>Cyanobacteriota</taxon>
        <taxon>Cyanophyceae</taxon>
        <taxon>Oscillatoriophycideae</taxon>
        <taxon>Oscillatoriales</taxon>
        <taxon>Oscillatoriaceae</taxon>
        <taxon>Oscillatoria</taxon>
    </lineage>
</organism>
<dbReference type="InterPro" id="IPR005097">
    <property type="entry name" value="Sacchrp_dh_NADP-bd"/>
</dbReference>
<dbReference type="KEGG" id="oac:Oscil6304_3213"/>
<reference evidence="2 3" key="1">
    <citation type="submission" date="2012-06" db="EMBL/GenBank/DDBJ databases">
        <title>Finished chromosome of genome of Oscillatoria acuminata PCC 6304.</title>
        <authorList>
            <consortium name="US DOE Joint Genome Institute"/>
            <person name="Gugger M."/>
            <person name="Coursin T."/>
            <person name="Rippka R."/>
            <person name="Tandeau De Marsac N."/>
            <person name="Huntemann M."/>
            <person name="Wei C.-L."/>
            <person name="Han J."/>
            <person name="Detter J.C."/>
            <person name="Han C."/>
            <person name="Tapia R."/>
            <person name="Davenport K."/>
            <person name="Daligault H."/>
            <person name="Erkkila T."/>
            <person name="Gu W."/>
            <person name="Munk A.C.C."/>
            <person name="Teshima H."/>
            <person name="Xu Y."/>
            <person name="Chain P."/>
            <person name="Chen A."/>
            <person name="Krypides N."/>
            <person name="Mavromatis K."/>
            <person name="Markowitz V."/>
            <person name="Szeto E."/>
            <person name="Ivanova N."/>
            <person name="Mikhailova N."/>
            <person name="Ovchinnikova G."/>
            <person name="Pagani I."/>
            <person name="Pati A."/>
            <person name="Goodwin L."/>
            <person name="Peters L."/>
            <person name="Pitluck S."/>
            <person name="Woyke T."/>
            <person name="Kerfeld C."/>
        </authorList>
    </citation>
    <scope>NUCLEOTIDE SEQUENCE [LARGE SCALE GENOMIC DNA]</scope>
    <source>
        <strain evidence="2 3">PCC 6304</strain>
    </source>
</reference>
<dbReference type="AlphaFoldDB" id="K9TKZ5"/>
<dbReference type="Pfam" id="PF03435">
    <property type="entry name" value="Sacchrp_dh_NADP"/>
    <property type="match status" value="1"/>
</dbReference>
<evidence type="ECO:0000259" key="1">
    <source>
        <dbReference type="Pfam" id="PF03435"/>
    </source>
</evidence>
<feature type="domain" description="Saccharopine dehydrogenase NADP binding" evidence="1">
    <location>
        <begin position="14"/>
        <end position="136"/>
    </location>
</feature>
<evidence type="ECO:0000313" key="2">
    <source>
        <dbReference type="EMBL" id="AFY82791.1"/>
    </source>
</evidence>
<dbReference type="InterPro" id="IPR036291">
    <property type="entry name" value="NAD(P)-bd_dom_sf"/>
</dbReference>
<protein>
    <submittedName>
        <fullName evidence="2">Saccharopine dehydrogenase-like oxidoreductase</fullName>
    </submittedName>
</protein>
<dbReference type="InParanoid" id="K9TKZ5"/>
<gene>
    <name evidence="2" type="ORF">Oscil6304_3213</name>
</gene>
<evidence type="ECO:0000313" key="3">
    <source>
        <dbReference type="Proteomes" id="UP000010367"/>
    </source>
</evidence>
<dbReference type="HOGENOM" id="CLU_032858_1_0_3"/>
<accession>K9TKZ5</accession>
<dbReference type="PATRIC" id="fig|56110.3.peg.3835"/>
<dbReference type="EMBL" id="CP003607">
    <property type="protein sequence ID" value="AFY82791.1"/>
    <property type="molecule type" value="Genomic_DNA"/>
</dbReference>
<dbReference type="PANTHER" id="PTHR43796">
    <property type="entry name" value="CARBOXYNORSPERMIDINE SYNTHASE"/>
    <property type="match status" value="1"/>
</dbReference>
<dbReference type="STRING" id="56110.Oscil6304_3213"/>
<dbReference type="Gene3D" id="3.40.50.720">
    <property type="entry name" value="NAD(P)-binding Rossmann-like Domain"/>
    <property type="match status" value="1"/>
</dbReference>
<dbReference type="eggNOG" id="COG1748">
    <property type="taxonomic scope" value="Bacteria"/>
</dbReference>
<dbReference type="SUPFAM" id="SSF51735">
    <property type="entry name" value="NAD(P)-binding Rossmann-fold domains"/>
    <property type="match status" value="1"/>
</dbReference>
<keyword evidence="3" id="KW-1185">Reference proteome</keyword>
<name>K9TKZ5_9CYAN</name>
<sequence>MGVLLRIKDMSQRVLIIGGRGRIGSSIAQDLITHTDAEITITGRDTTSGKSVEETLGDRLKFRALHLDDRAGLEQAIAASDLVVHSAGPFHHRDARVLQLCIDRGVNYTDVSDNRGFTRRALALQESAAQAGVTAVINTGIFPGISNSMVRQGVEQLQEADRIHLSYVVGGSGGAGVTVMRTTFLGLQNPFDVWIDGEWQQVQPYTAREIIEFPQPYGKVGVYWFDMPEAFTLPDSFPVKTAITKFGTSPDLYNHLTWMVANLWPAAALKNSAVVEFLSQVSYRMTGVTDKFSGTGVAVRSEVNGRNAEGEPATVCSAVVHHSAAVATGIGTGTIAELMLNGKLTKPGVWPVEQALSTSLFESIMTTRGIEIVHHWL</sequence>
<proteinExistence type="predicted"/>
<dbReference type="Proteomes" id="UP000010367">
    <property type="component" value="Chromosome"/>
</dbReference>
<dbReference type="PANTHER" id="PTHR43796:SF2">
    <property type="entry name" value="CARBOXYNORSPERMIDINE SYNTHASE"/>
    <property type="match status" value="1"/>
</dbReference>